<evidence type="ECO:0000313" key="2">
    <source>
        <dbReference type="Proteomes" id="UP000516464"/>
    </source>
</evidence>
<dbReference type="EMBL" id="CP031353">
    <property type="protein sequence ID" value="QNS70478.1"/>
    <property type="molecule type" value="Genomic_DNA"/>
</dbReference>
<reference evidence="1 2" key="1">
    <citation type="submission" date="2018-07" db="EMBL/GenBank/DDBJ databases">
        <title>Complete Genomes of Environmental Shiga Toxin-Producing Escherichia coli O145.</title>
        <authorList>
            <person name="Carter M.Q."/>
            <person name="Pham A.C."/>
        </authorList>
    </citation>
    <scope>NUCLEOTIDE SEQUENCE [LARGE SCALE GENOMIC DNA]</scope>
    <source>
        <strain evidence="1 2">RM9154-C1</strain>
    </source>
</reference>
<gene>
    <name evidence="1" type="ORF">DXE50_12220</name>
</gene>
<evidence type="ECO:0000313" key="1">
    <source>
        <dbReference type="EMBL" id="QNS70478.1"/>
    </source>
</evidence>
<accession>A0A9Q6UYM5</accession>
<dbReference type="AlphaFoldDB" id="A0A9Q6UYM5"/>
<proteinExistence type="predicted"/>
<protein>
    <submittedName>
        <fullName evidence="1">PapI protein</fullName>
    </submittedName>
</protein>
<organism evidence="1 2">
    <name type="scientific">Escherichia coli O145</name>
    <dbReference type="NCBI Taxonomy" id="1055538"/>
    <lineage>
        <taxon>Bacteria</taxon>
        <taxon>Pseudomonadati</taxon>
        <taxon>Pseudomonadota</taxon>
        <taxon>Gammaproteobacteria</taxon>
        <taxon>Enterobacterales</taxon>
        <taxon>Enterobacteriaceae</taxon>
        <taxon>Escherichia</taxon>
    </lineage>
</organism>
<sequence>MLPSETMIWQPEFTDKTLSRKTGAVQSSYVGLATQSILQSITVSCIYTDL</sequence>
<name>A0A9Q6UYM5_ECOLX</name>
<dbReference type="Proteomes" id="UP000516464">
    <property type="component" value="Chromosome"/>
</dbReference>